<dbReference type="InterPro" id="IPR048846">
    <property type="entry name" value="PaaX-like_central"/>
</dbReference>
<feature type="region of interest" description="Disordered" evidence="1">
    <location>
        <begin position="1"/>
        <end position="47"/>
    </location>
</feature>
<dbReference type="Gene3D" id="3.30.70.2650">
    <property type="match status" value="1"/>
</dbReference>
<dbReference type="PANTHER" id="PTHR30319:SF1">
    <property type="entry name" value="TRANSCRIPTIONAL REPRESSOR PAAX"/>
    <property type="match status" value="1"/>
</dbReference>
<dbReference type="Pfam" id="PF07848">
    <property type="entry name" value="PaaX"/>
    <property type="match status" value="1"/>
</dbReference>
<dbReference type="InterPro" id="IPR012906">
    <property type="entry name" value="PaaX-like_N"/>
</dbReference>
<comment type="caution">
    <text evidence="5">The sequence shown here is derived from an EMBL/GenBank/DDBJ whole genome shotgun (WGS) entry which is preliminary data.</text>
</comment>
<evidence type="ECO:0000259" key="4">
    <source>
        <dbReference type="Pfam" id="PF20803"/>
    </source>
</evidence>
<dbReference type="InterPro" id="IPR013225">
    <property type="entry name" value="PaaX_C"/>
</dbReference>
<evidence type="ECO:0000313" key="6">
    <source>
        <dbReference type="Proteomes" id="UP000193566"/>
    </source>
</evidence>
<reference evidence="5 6" key="1">
    <citation type="submission" date="2017-04" db="EMBL/GenBank/DDBJ databases">
        <authorList>
            <person name="Varghese N."/>
            <person name="Submissions S."/>
        </authorList>
    </citation>
    <scope>NUCLEOTIDE SEQUENCE [LARGE SCALE GENOMIC DNA]</scope>
    <source>
        <strain evidence="5 6">J3</strain>
    </source>
</reference>
<proteinExistence type="predicted"/>
<keyword evidence="6" id="KW-1185">Reference proteome</keyword>
<evidence type="ECO:0000259" key="2">
    <source>
        <dbReference type="Pfam" id="PF07848"/>
    </source>
</evidence>
<name>A0ABY1MHM5_RHORH</name>
<dbReference type="EMBL" id="FXAV01000022">
    <property type="protein sequence ID" value="SMG56949.1"/>
    <property type="molecule type" value="Genomic_DNA"/>
</dbReference>
<dbReference type="Pfam" id="PF20803">
    <property type="entry name" value="PaaX_M"/>
    <property type="match status" value="1"/>
</dbReference>
<evidence type="ECO:0000259" key="3">
    <source>
        <dbReference type="Pfam" id="PF08223"/>
    </source>
</evidence>
<feature type="domain" description="Transcriptional repressor PaaX-like central Cas2-like" evidence="4">
    <location>
        <begin position="135"/>
        <end position="206"/>
    </location>
</feature>
<dbReference type="InterPro" id="IPR011965">
    <property type="entry name" value="PaaX_trns_reg"/>
</dbReference>
<dbReference type="InterPro" id="IPR036388">
    <property type="entry name" value="WH-like_DNA-bd_sf"/>
</dbReference>
<dbReference type="PANTHER" id="PTHR30319">
    <property type="entry name" value="PHENYLACETIC ACID REGULATOR-RELATED TRANSCRIPTIONAL REPRESSOR"/>
    <property type="match status" value="1"/>
</dbReference>
<dbReference type="Pfam" id="PF08223">
    <property type="entry name" value="PaaX_C"/>
    <property type="match status" value="1"/>
</dbReference>
<gene>
    <name evidence="5" type="ORF">SAMN02745947_04954</name>
</gene>
<organism evidence="5 6">
    <name type="scientific">Rhodococcus rhodochrous J3</name>
    <dbReference type="NCBI Taxonomy" id="903528"/>
    <lineage>
        <taxon>Bacteria</taxon>
        <taxon>Bacillati</taxon>
        <taxon>Actinomycetota</taxon>
        <taxon>Actinomycetes</taxon>
        <taxon>Mycobacteriales</taxon>
        <taxon>Nocardiaceae</taxon>
        <taxon>Rhodococcus</taxon>
    </lineage>
</organism>
<feature type="domain" description="Transcriptional repressor PaaX-like C-terminal" evidence="3">
    <location>
        <begin position="222"/>
        <end position="302"/>
    </location>
</feature>
<dbReference type="PIRSF" id="PIRSF020623">
    <property type="entry name" value="PaaX"/>
    <property type="match status" value="1"/>
</dbReference>
<dbReference type="Proteomes" id="UP000193566">
    <property type="component" value="Unassembled WGS sequence"/>
</dbReference>
<evidence type="ECO:0000256" key="1">
    <source>
        <dbReference type="SAM" id="MobiDB-lite"/>
    </source>
</evidence>
<evidence type="ECO:0000313" key="5">
    <source>
        <dbReference type="EMBL" id="SMG56949.1"/>
    </source>
</evidence>
<dbReference type="Gene3D" id="1.10.10.10">
    <property type="entry name" value="Winged helix-like DNA-binding domain superfamily/Winged helix DNA-binding domain"/>
    <property type="match status" value="1"/>
</dbReference>
<accession>A0ABY1MHM5</accession>
<protein>
    <submittedName>
        <fullName evidence="5">Transcriptional regulator, PaaX family</fullName>
    </submittedName>
</protein>
<sequence>MRGSPPAPAPTAGQGLWRGSARLRDDGPMTDPDIGSVSDKDAPPSRSARSVLVTVLGELVEPYDRPVRTAALLYVLKGLGFGEHAARQALARTGSSGLIAAQRVGRETLWHLTEKAHRLFAEGDMRVFPPDVDVTQWDGRWLVINVPIPESHRSSRKKLYAALRWAGFGNPTPGVWVTPHVDRASEAARTIESLGLTDNTVTFVGPIGQPGITEAELVRRSWDLGEAEKVYDELLTRFDVREFGSADELLLTHLQLADSLRRMPYLDPRLPEVLLPNWTGLRAAKRLRDLRTEWTPAAHARWREIAGVE</sequence>
<feature type="domain" description="Transcriptional repressor PaaX-like N-terminal" evidence="2">
    <location>
        <begin position="47"/>
        <end position="116"/>
    </location>
</feature>